<dbReference type="Proteomes" id="UP000325218">
    <property type="component" value="Unassembled WGS sequence"/>
</dbReference>
<dbReference type="AlphaFoldDB" id="A0A5D0CMV6"/>
<evidence type="ECO:0000313" key="2">
    <source>
        <dbReference type="Proteomes" id="UP000325218"/>
    </source>
</evidence>
<evidence type="ECO:0000313" key="1">
    <source>
        <dbReference type="EMBL" id="TYA10900.1"/>
    </source>
</evidence>
<comment type="caution">
    <text evidence="1">The sequence shown here is derived from an EMBL/GenBank/DDBJ whole genome shotgun (WGS) entry which is preliminary data.</text>
</comment>
<sequence length="111" mass="12458">MSTLRIKATENGKIDSRYIQTVDVSLTNLGGNGFEFLLLGYGPYGLIHRRLYHLGQGESVTIPKIMTEHAPFEILVVTNAPNYDRTGLTLFARNQQETVAIFTQEDAIRET</sequence>
<reference evidence="1 2" key="1">
    <citation type="submission" date="2019-08" db="EMBL/GenBank/DDBJ databases">
        <title>Genome sequencing of Paenibacillus faecis DSM 23593(T).</title>
        <authorList>
            <person name="Kook J.-K."/>
            <person name="Park S.-N."/>
            <person name="Lim Y.K."/>
        </authorList>
    </citation>
    <scope>NUCLEOTIDE SEQUENCE [LARGE SCALE GENOMIC DNA]</scope>
    <source>
        <strain evidence="1 2">DSM 23593</strain>
    </source>
</reference>
<dbReference type="EMBL" id="VSDO01000005">
    <property type="protein sequence ID" value="TYA10900.1"/>
    <property type="molecule type" value="Genomic_DNA"/>
</dbReference>
<proteinExistence type="predicted"/>
<accession>A0A5D0CMV6</accession>
<organism evidence="1 2">
    <name type="scientific">Paenibacillus faecis</name>
    <dbReference type="NCBI Taxonomy" id="862114"/>
    <lineage>
        <taxon>Bacteria</taxon>
        <taxon>Bacillati</taxon>
        <taxon>Bacillota</taxon>
        <taxon>Bacilli</taxon>
        <taxon>Bacillales</taxon>
        <taxon>Paenibacillaceae</taxon>
        <taxon>Paenibacillus</taxon>
    </lineage>
</organism>
<protein>
    <submittedName>
        <fullName evidence="1">Uncharacterized protein</fullName>
    </submittedName>
</protein>
<gene>
    <name evidence="1" type="ORF">FRY98_24320</name>
</gene>
<dbReference type="RefSeq" id="WP_148457008.1">
    <property type="nucleotide sequence ID" value="NZ_VSDO01000005.1"/>
</dbReference>
<keyword evidence="2" id="KW-1185">Reference proteome</keyword>
<name>A0A5D0CMV6_9BACL</name>
<dbReference type="OrthoDB" id="2659446at2"/>